<organism evidence="2">
    <name type="scientific">Dulem virus 191</name>
    <dbReference type="NCBI Taxonomy" id="3145668"/>
    <lineage>
        <taxon>Viruses</taxon>
        <taxon>Monodnaviria</taxon>
        <taxon>Sangervirae</taxon>
        <taxon>Phixviricota</taxon>
        <taxon>Malgrandaviricetes</taxon>
        <taxon>Petitvirales</taxon>
        <taxon>Microviridae</taxon>
        <taxon>Microvirus</taxon>
    </lineage>
</organism>
<accession>A0AAU8B740</accession>
<name>A0AAU8B740_9VIRU</name>
<protein>
    <submittedName>
        <fullName evidence="2">Uncharacterized protein</fullName>
    </submittedName>
</protein>
<sequence>MRTFFLGLLLLCLPFLIPFVLAHYIVKLDDALQDE</sequence>
<evidence type="ECO:0000313" key="2">
    <source>
        <dbReference type="EMBL" id="XCD08180.1"/>
    </source>
</evidence>
<reference evidence="2" key="1">
    <citation type="submission" date="2024-03" db="EMBL/GenBank/DDBJ databases">
        <title>Diverse circular DNA viruses in blood, oral, and fecal samples of captive lemurs.</title>
        <authorList>
            <person name="Paietta E.N."/>
            <person name="Kraberger S."/>
            <person name="Lund M.C."/>
            <person name="Custer J.M."/>
            <person name="Vargas K.M."/>
            <person name="Ehmke E.E."/>
            <person name="Yoder A.D."/>
            <person name="Varsani A."/>
        </authorList>
    </citation>
    <scope>NUCLEOTIDE SEQUENCE</scope>
    <source>
        <strain evidence="1">Duke_27FS_18</strain>
        <strain evidence="2">Duke_29_41</strain>
    </source>
</reference>
<evidence type="ECO:0000313" key="1">
    <source>
        <dbReference type="EMBL" id="XCD07353.1"/>
    </source>
</evidence>
<proteinExistence type="predicted"/>
<dbReference type="EMBL" id="PP511786">
    <property type="protein sequence ID" value="XCD07353.1"/>
    <property type="molecule type" value="Genomic_DNA"/>
</dbReference>
<dbReference type="EMBL" id="PP511866">
    <property type="protein sequence ID" value="XCD08180.1"/>
    <property type="molecule type" value="Genomic_DNA"/>
</dbReference>